<accession>A0A167R110</accession>
<dbReference type="GeneID" id="30023001"/>
<dbReference type="EMBL" id="AZHB01000018">
    <property type="protein sequence ID" value="OAA58170.1"/>
    <property type="molecule type" value="Genomic_DNA"/>
</dbReference>
<evidence type="ECO:0000313" key="2">
    <source>
        <dbReference type="Proteomes" id="UP000076744"/>
    </source>
</evidence>
<sequence>MSITSRTAWRVAYGSAILASSLYLGQTARRIAASSKLGITDENVALPSFIESQTIRDYVNPQNRQSRAVDIHTATLDVPLNKDDVSDEALLAQATKSFFNGCVFYPEAKALNLLKLKDSKYSKLASTTVPAHVWDAAELSETSLPALHTVLFGVFRLADVCLSKDPSSGTPSHADFLFGSDMTTFAGCHRLSVQRLEVDAASETQRVRLQMQCYACNPQSDKSAGGLLLGFHRLYASMLFRETAGQLHRWLHPSTSSWWT</sequence>
<proteinExistence type="predicted"/>
<dbReference type="RefSeq" id="XP_018702353.1">
    <property type="nucleotide sequence ID" value="XM_018850313.1"/>
</dbReference>
<comment type="caution">
    <text evidence="1">The sequence shown here is derived from an EMBL/GenBank/DDBJ whole genome shotgun (WGS) entry which is preliminary data.</text>
</comment>
<reference evidence="1 2" key="1">
    <citation type="journal article" date="2016" name="Genome Biol. Evol.">
        <title>Divergent and convergent evolution of fungal pathogenicity.</title>
        <authorList>
            <person name="Shang Y."/>
            <person name="Xiao G."/>
            <person name="Zheng P."/>
            <person name="Cen K."/>
            <person name="Zhan S."/>
            <person name="Wang C."/>
        </authorList>
    </citation>
    <scope>NUCLEOTIDE SEQUENCE [LARGE SCALE GENOMIC DNA]</scope>
    <source>
        <strain evidence="1 2">ARSEF 2679</strain>
    </source>
</reference>
<evidence type="ECO:0000313" key="1">
    <source>
        <dbReference type="EMBL" id="OAA58170.1"/>
    </source>
</evidence>
<protein>
    <submittedName>
        <fullName evidence="1">Uncharacterized protein</fullName>
    </submittedName>
</protein>
<keyword evidence="2" id="KW-1185">Reference proteome</keyword>
<dbReference type="Proteomes" id="UP000076744">
    <property type="component" value="Unassembled WGS sequence"/>
</dbReference>
<dbReference type="AlphaFoldDB" id="A0A167R110"/>
<organism evidence="1 2">
    <name type="scientific">Cordyceps fumosorosea (strain ARSEF 2679)</name>
    <name type="common">Isaria fumosorosea</name>
    <dbReference type="NCBI Taxonomy" id="1081104"/>
    <lineage>
        <taxon>Eukaryota</taxon>
        <taxon>Fungi</taxon>
        <taxon>Dikarya</taxon>
        <taxon>Ascomycota</taxon>
        <taxon>Pezizomycotina</taxon>
        <taxon>Sordariomycetes</taxon>
        <taxon>Hypocreomycetidae</taxon>
        <taxon>Hypocreales</taxon>
        <taxon>Cordycipitaceae</taxon>
        <taxon>Cordyceps</taxon>
    </lineage>
</organism>
<name>A0A167R110_CORFA</name>
<gene>
    <name evidence="1" type="ORF">ISF_06709</name>
</gene>
<dbReference type="OrthoDB" id="3354680at2759"/>